<evidence type="ECO:0000313" key="2">
    <source>
        <dbReference type="EMBL" id="KWV84411.1"/>
    </source>
</evidence>
<dbReference type="SUPFAM" id="SSF53098">
    <property type="entry name" value="Ribonuclease H-like"/>
    <property type="match status" value="1"/>
</dbReference>
<feature type="domain" description="Transposase-like Mu C-terminal" evidence="1">
    <location>
        <begin position="187"/>
        <end position="248"/>
    </location>
</feature>
<dbReference type="EMBL" id="LCYA01000206">
    <property type="protein sequence ID" value="KWV84411.1"/>
    <property type="molecule type" value="Genomic_DNA"/>
</dbReference>
<proteinExistence type="predicted"/>
<accession>A0A109LB88</accession>
<evidence type="ECO:0000313" key="3">
    <source>
        <dbReference type="Proteomes" id="UP000061348"/>
    </source>
</evidence>
<dbReference type="InterPro" id="IPR012337">
    <property type="entry name" value="RNaseH-like_sf"/>
</dbReference>
<dbReference type="PATRIC" id="fig|294.194.peg.6594"/>
<evidence type="ECO:0000259" key="1">
    <source>
        <dbReference type="Pfam" id="PF09299"/>
    </source>
</evidence>
<dbReference type="Gene3D" id="3.30.420.10">
    <property type="entry name" value="Ribonuclease H-like superfamily/Ribonuclease H"/>
    <property type="match status" value="1"/>
</dbReference>
<dbReference type="Proteomes" id="UP000061348">
    <property type="component" value="Unassembled WGS sequence"/>
</dbReference>
<dbReference type="GO" id="GO:0003676">
    <property type="term" value="F:nucleic acid binding"/>
    <property type="evidence" value="ECO:0007669"/>
    <property type="project" value="InterPro"/>
</dbReference>
<name>A0A109LB88_PSEFL</name>
<dbReference type="Pfam" id="PF09299">
    <property type="entry name" value="Mu-transpos_C"/>
    <property type="match status" value="1"/>
</dbReference>
<sequence length="368" mass="42577">MVTGFRMTLDPPGALSAGLCIAHAVQRKDNWLAKRDLLAEWPIYGKMNKIHLDNAKEFRGNMLKRACEQHGIILEHRPKGQPNYGPHVERAFRTFMGECHSIQGTTFSNVQAKMEYDSEGKACMTLEELELWFTVFVVYCYHHRKHKGINDIPPIKMYYQFVHGTATQLGIGVMAPIKDEETFCLDFTPYMERTIQQGGALINHIHYYAPVLRRWIGEIDKRTKRGRKFIFAYDPRDISVVYFLDPETKTYSPIPYLNSTRPAISLWELRAVLARIKDDPVNHVDEEMIFKGIRMMREIEAVAIEKTRLAKQRRATEKRKIRMAERRKGWSGVHKTKIAPETAASEAELFTSDLIDDDIQPFSDIQLS</sequence>
<dbReference type="AlphaFoldDB" id="A0A109LB88"/>
<dbReference type="InterPro" id="IPR036397">
    <property type="entry name" value="RNaseH_sf"/>
</dbReference>
<organism evidence="2 3">
    <name type="scientific">Pseudomonas fluorescens</name>
    <dbReference type="NCBI Taxonomy" id="294"/>
    <lineage>
        <taxon>Bacteria</taxon>
        <taxon>Pseudomonadati</taxon>
        <taxon>Pseudomonadota</taxon>
        <taxon>Gammaproteobacteria</taxon>
        <taxon>Pseudomonadales</taxon>
        <taxon>Pseudomonadaceae</taxon>
        <taxon>Pseudomonas</taxon>
    </lineage>
</organism>
<protein>
    <submittedName>
        <fullName evidence="2">Integrase core domain protein</fullName>
    </submittedName>
</protein>
<dbReference type="InterPro" id="IPR015378">
    <property type="entry name" value="Transposase-like_Mu_C"/>
</dbReference>
<gene>
    <name evidence="2" type="ORF">PFLmoz3_05949</name>
</gene>
<comment type="caution">
    <text evidence="2">The sequence shown here is derived from an EMBL/GenBank/DDBJ whole genome shotgun (WGS) entry which is preliminary data.</text>
</comment>
<reference evidence="2 3" key="1">
    <citation type="submission" date="2015-05" db="EMBL/GenBank/DDBJ databases">
        <title>A genomic and transcriptomic approach to investigate the blue pigment phenotype in Pseudomonas fluorescens.</title>
        <authorList>
            <person name="Andreani N.A."/>
            <person name="Cardazzo B."/>
        </authorList>
    </citation>
    <scope>NUCLEOTIDE SEQUENCE [LARGE SCALE GENOMIC DNA]</scope>
    <source>
        <strain evidence="2 3">Ps_22</strain>
    </source>
</reference>